<dbReference type="EMBL" id="CP045699">
    <property type="protein sequence ID" value="QGA64683.1"/>
    <property type="molecule type" value="Genomic_DNA"/>
</dbReference>
<evidence type="ECO:0000256" key="4">
    <source>
        <dbReference type="ARBA" id="ARBA00023136"/>
    </source>
</evidence>
<dbReference type="Proteomes" id="UP000348942">
    <property type="component" value="Chromosome 1"/>
</dbReference>
<reference evidence="6 7" key="1">
    <citation type="submission" date="2019-10" db="EMBL/GenBank/DDBJ databases">
        <title>Vibrio sp. nov., isolated from Coralline algae surface.</title>
        <authorList>
            <person name="Geng Y."/>
            <person name="Zhang X."/>
        </authorList>
    </citation>
    <scope>NUCLEOTIDE SEQUENCE [LARGE SCALE GENOMIC DNA]</scope>
    <source>
        <strain evidence="6 7">SM1977</strain>
    </source>
</reference>
<keyword evidence="7" id="KW-1185">Reference proteome</keyword>
<accession>A0A5Q0TC36</accession>
<dbReference type="SUPFAM" id="SSF158442">
    <property type="entry name" value="DsbB-like"/>
    <property type="match status" value="1"/>
</dbReference>
<dbReference type="RefSeq" id="WP_153446801.1">
    <property type="nucleotide sequence ID" value="NZ_CP045699.1"/>
</dbReference>
<evidence type="ECO:0000256" key="2">
    <source>
        <dbReference type="ARBA" id="ARBA00022692"/>
    </source>
</evidence>
<dbReference type="GO" id="GO:0016020">
    <property type="term" value="C:membrane"/>
    <property type="evidence" value="ECO:0007669"/>
    <property type="project" value="UniProtKB-SubCell"/>
</dbReference>
<dbReference type="InterPro" id="IPR003752">
    <property type="entry name" value="DiS_bond_form_DsbB/BdbC"/>
</dbReference>
<proteinExistence type="predicted"/>
<keyword evidence="3 5" id="KW-1133">Transmembrane helix</keyword>
<dbReference type="GO" id="GO:0006457">
    <property type="term" value="P:protein folding"/>
    <property type="evidence" value="ECO:0007669"/>
    <property type="project" value="InterPro"/>
</dbReference>
<evidence type="ECO:0000256" key="1">
    <source>
        <dbReference type="ARBA" id="ARBA00004141"/>
    </source>
</evidence>
<dbReference type="Gene3D" id="1.20.1550.10">
    <property type="entry name" value="DsbB-like"/>
    <property type="match status" value="1"/>
</dbReference>
<feature type="transmembrane region" description="Helical" evidence="5">
    <location>
        <begin position="7"/>
        <end position="28"/>
    </location>
</feature>
<keyword evidence="4 5" id="KW-0472">Membrane</keyword>
<name>A0A5Q0TC36_9VIBR</name>
<sequence>MNRSQISLLNTLGMLGMAVVLLIALFAQLSLNELPCPLCLLQRIGFVMVLFGFMLNVVFGTQQRHYGVILFGAMFGAVAALRQVSLHVLPGTPGYGSPILGLHYYTWAFVLFMATIFAVGVLLALWNESWSDKDYQMSGMAKTLCIFSIVIVALNLLSTFIECGPYQCPDNPVTYWLLNL</sequence>
<comment type="subcellular location">
    <subcellularLocation>
        <location evidence="1">Membrane</location>
        <topology evidence="1">Multi-pass membrane protein</topology>
    </subcellularLocation>
</comment>
<dbReference type="Pfam" id="PF02600">
    <property type="entry name" value="DsbB"/>
    <property type="match status" value="1"/>
</dbReference>
<evidence type="ECO:0000256" key="3">
    <source>
        <dbReference type="ARBA" id="ARBA00022989"/>
    </source>
</evidence>
<gene>
    <name evidence="6" type="ORF">GFB47_04250</name>
</gene>
<dbReference type="InterPro" id="IPR023380">
    <property type="entry name" value="DsbB-like_sf"/>
</dbReference>
<keyword evidence="2 5" id="KW-0812">Transmembrane</keyword>
<organism evidence="6 7">
    <name type="scientific">Vibrio algicola</name>
    <dbReference type="NCBI Taxonomy" id="2662262"/>
    <lineage>
        <taxon>Bacteria</taxon>
        <taxon>Pseudomonadati</taxon>
        <taxon>Pseudomonadota</taxon>
        <taxon>Gammaproteobacteria</taxon>
        <taxon>Vibrionales</taxon>
        <taxon>Vibrionaceae</taxon>
        <taxon>Vibrio</taxon>
    </lineage>
</organism>
<feature type="transmembrane region" description="Helical" evidence="5">
    <location>
        <begin position="66"/>
        <end position="84"/>
    </location>
</feature>
<evidence type="ECO:0000313" key="6">
    <source>
        <dbReference type="EMBL" id="QGA64683.1"/>
    </source>
</evidence>
<feature type="transmembrane region" description="Helical" evidence="5">
    <location>
        <begin position="104"/>
        <end position="127"/>
    </location>
</feature>
<evidence type="ECO:0000313" key="7">
    <source>
        <dbReference type="Proteomes" id="UP000348942"/>
    </source>
</evidence>
<feature type="transmembrane region" description="Helical" evidence="5">
    <location>
        <begin position="139"/>
        <end position="161"/>
    </location>
</feature>
<dbReference type="AlphaFoldDB" id="A0A5Q0TC36"/>
<dbReference type="GO" id="GO:0015035">
    <property type="term" value="F:protein-disulfide reductase activity"/>
    <property type="evidence" value="ECO:0007669"/>
    <property type="project" value="InterPro"/>
</dbReference>
<evidence type="ECO:0000256" key="5">
    <source>
        <dbReference type="SAM" id="Phobius"/>
    </source>
</evidence>
<feature type="transmembrane region" description="Helical" evidence="5">
    <location>
        <begin position="40"/>
        <end position="59"/>
    </location>
</feature>
<protein>
    <submittedName>
        <fullName evidence="6">Disulfide bond formation protein B</fullName>
    </submittedName>
</protein>